<dbReference type="PROSITE" id="PS01050">
    <property type="entry name" value="YJEF_C_2"/>
    <property type="match status" value="1"/>
</dbReference>
<keyword evidence="11 18" id="KW-0413">Isomerase</keyword>
<dbReference type="AlphaFoldDB" id="A0A7M1SR44"/>
<comment type="function">
    <text evidence="17">Catalyzes the dehydration of the S-form of NAD(P)HX at the expense of ADP, which is converted to AMP. Together with NAD(P)HX epimerase, which catalyzes the epimerization of the S- and R-forms, the enzyme allows the repair of both epimers of NAD(P)HX, a damaged form of NAD(P)H that is a result of enzymatic or heat-dependent hydration.</text>
</comment>
<comment type="catalytic activity">
    <reaction evidence="16 17 19">
        <text>(6S)-NADPHX + ADP = AMP + phosphate + NADPH + H(+)</text>
        <dbReference type="Rhea" id="RHEA:32235"/>
        <dbReference type="ChEBI" id="CHEBI:15378"/>
        <dbReference type="ChEBI" id="CHEBI:43474"/>
        <dbReference type="ChEBI" id="CHEBI:57783"/>
        <dbReference type="ChEBI" id="CHEBI:64076"/>
        <dbReference type="ChEBI" id="CHEBI:456215"/>
        <dbReference type="ChEBI" id="CHEBI:456216"/>
        <dbReference type="EC" id="4.2.1.136"/>
    </reaction>
</comment>
<dbReference type="InterPro" id="IPR004443">
    <property type="entry name" value="YjeF_N_dom"/>
</dbReference>
<evidence type="ECO:0000259" key="21">
    <source>
        <dbReference type="PROSITE" id="PS51385"/>
    </source>
</evidence>
<evidence type="ECO:0000256" key="13">
    <source>
        <dbReference type="ARBA" id="ARBA00023268"/>
    </source>
</evidence>
<evidence type="ECO:0000256" key="9">
    <source>
        <dbReference type="ARBA" id="ARBA00022958"/>
    </source>
</evidence>
<evidence type="ECO:0000256" key="18">
    <source>
        <dbReference type="HAMAP-Rule" id="MF_01966"/>
    </source>
</evidence>
<feature type="binding site" evidence="18">
    <location>
        <begin position="149"/>
        <end position="155"/>
    </location>
    <ligand>
        <name>(6S)-NADPHX</name>
        <dbReference type="ChEBI" id="CHEBI:64076"/>
    </ligand>
</feature>
<dbReference type="EMBL" id="CP063169">
    <property type="protein sequence ID" value="QOR69945.1"/>
    <property type="molecule type" value="Genomic_DNA"/>
</dbReference>
<feature type="binding site" evidence="17">
    <location>
        <position position="395"/>
    </location>
    <ligand>
        <name>(6S)-NADPHX</name>
        <dbReference type="ChEBI" id="CHEBI:64076"/>
    </ligand>
</feature>
<keyword evidence="12 17" id="KW-0456">Lyase</keyword>
<keyword evidence="23" id="KW-1185">Reference proteome</keyword>
<keyword evidence="13" id="KW-0511">Multifunctional enzyme</keyword>
<evidence type="ECO:0000256" key="5">
    <source>
        <dbReference type="ARBA" id="ARBA00022723"/>
    </source>
</evidence>
<feature type="binding site" evidence="18">
    <location>
        <position position="185"/>
    </location>
    <ligand>
        <name>(6S)-NADPHX</name>
        <dbReference type="ChEBI" id="CHEBI:64076"/>
    </ligand>
</feature>
<dbReference type="PANTHER" id="PTHR12592:SF0">
    <property type="entry name" value="ATP-DEPENDENT (S)-NAD(P)H-HYDRATE DEHYDRATASE"/>
    <property type="match status" value="1"/>
</dbReference>
<dbReference type="GO" id="GO:0046872">
    <property type="term" value="F:metal ion binding"/>
    <property type="evidence" value="ECO:0007669"/>
    <property type="project" value="UniProtKB-UniRule"/>
</dbReference>
<feature type="binding site" evidence="17">
    <location>
        <position position="337"/>
    </location>
    <ligand>
        <name>(6S)-NADPHX</name>
        <dbReference type="ChEBI" id="CHEBI:64076"/>
    </ligand>
</feature>
<comment type="cofactor">
    <cofactor evidence="17">
        <name>Mg(2+)</name>
        <dbReference type="ChEBI" id="CHEBI:18420"/>
    </cofactor>
</comment>
<keyword evidence="8 17" id="KW-0521">NADP</keyword>
<comment type="similarity">
    <text evidence="17">Belongs to the NnrD/CARKD family.</text>
</comment>
<feature type="domain" description="YjeF C-terminal" evidence="20">
    <location>
        <begin position="251"/>
        <end position="537"/>
    </location>
</feature>
<dbReference type="Proteomes" id="UP000593758">
    <property type="component" value="Chromosome"/>
</dbReference>
<feature type="binding site" evidence="18">
    <location>
        <begin position="60"/>
        <end position="64"/>
    </location>
    <ligand>
        <name>(6S)-NADPHX</name>
        <dbReference type="ChEBI" id="CHEBI:64076"/>
    </ligand>
</feature>
<evidence type="ECO:0000256" key="10">
    <source>
        <dbReference type="ARBA" id="ARBA00023027"/>
    </source>
</evidence>
<comment type="catalytic activity">
    <reaction evidence="1 18 19">
        <text>(6R)-NADHX = (6S)-NADHX</text>
        <dbReference type="Rhea" id="RHEA:32215"/>
        <dbReference type="ChEBI" id="CHEBI:64074"/>
        <dbReference type="ChEBI" id="CHEBI:64075"/>
        <dbReference type="EC" id="5.1.99.6"/>
    </reaction>
</comment>
<keyword evidence="6 17" id="KW-0547">Nucleotide-binding</keyword>
<keyword evidence="7 17" id="KW-0067">ATP-binding</keyword>
<keyword evidence="9 18" id="KW-0630">Potassium</keyword>
<comment type="catalytic activity">
    <reaction evidence="2 18 19">
        <text>(6R)-NADPHX = (6S)-NADPHX</text>
        <dbReference type="Rhea" id="RHEA:32227"/>
        <dbReference type="ChEBI" id="CHEBI:64076"/>
        <dbReference type="ChEBI" id="CHEBI:64077"/>
        <dbReference type="EC" id="5.1.99.6"/>
    </reaction>
</comment>
<dbReference type="EC" id="5.1.99.6" evidence="19"/>
<dbReference type="PROSITE" id="PS51385">
    <property type="entry name" value="YJEF_N"/>
    <property type="match status" value="1"/>
</dbReference>
<dbReference type="EC" id="4.2.1.136" evidence="19"/>
<evidence type="ECO:0000313" key="22">
    <source>
        <dbReference type="EMBL" id="QOR69945.1"/>
    </source>
</evidence>
<comment type="cofactor">
    <cofactor evidence="18 19">
        <name>K(+)</name>
        <dbReference type="ChEBI" id="CHEBI:29103"/>
    </cofactor>
    <text evidence="18 19">Binds 1 potassium ion per subunit.</text>
</comment>
<feature type="binding site" evidence="17">
    <location>
        <position position="286"/>
    </location>
    <ligand>
        <name>(6S)-NADPHX</name>
        <dbReference type="ChEBI" id="CHEBI:64076"/>
    </ligand>
</feature>
<dbReference type="SUPFAM" id="SSF53613">
    <property type="entry name" value="Ribokinase-like"/>
    <property type="match status" value="1"/>
</dbReference>
<evidence type="ECO:0000256" key="8">
    <source>
        <dbReference type="ARBA" id="ARBA00022857"/>
    </source>
</evidence>
<name>A0A7M1SR44_9MICO</name>
<evidence type="ECO:0000256" key="3">
    <source>
        <dbReference type="ARBA" id="ARBA00006001"/>
    </source>
</evidence>
<comment type="subunit">
    <text evidence="17">Homotetramer.</text>
</comment>
<dbReference type="HAMAP" id="MF_01965">
    <property type="entry name" value="NADHX_dehydratase"/>
    <property type="match status" value="1"/>
</dbReference>
<dbReference type="Gene3D" id="3.40.50.10260">
    <property type="entry name" value="YjeF N-terminal domain"/>
    <property type="match status" value="1"/>
</dbReference>
<evidence type="ECO:0000313" key="23">
    <source>
        <dbReference type="Proteomes" id="UP000593758"/>
    </source>
</evidence>
<evidence type="ECO:0000256" key="14">
    <source>
        <dbReference type="ARBA" id="ARBA00025153"/>
    </source>
</evidence>
<dbReference type="GO" id="GO:0052855">
    <property type="term" value="F:ADP-dependent NAD(P)H-hydrate dehydratase activity"/>
    <property type="evidence" value="ECO:0007669"/>
    <property type="project" value="UniProtKB-UniRule"/>
</dbReference>
<feature type="binding site" evidence="18">
    <location>
        <position position="145"/>
    </location>
    <ligand>
        <name>K(+)</name>
        <dbReference type="ChEBI" id="CHEBI:29103"/>
    </ligand>
</feature>
<feature type="binding site" evidence="18">
    <location>
        <position position="61"/>
    </location>
    <ligand>
        <name>K(+)</name>
        <dbReference type="ChEBI" id="CHEBI:29103"/>
    </ligand>
</feature>
<keyword evidence="5 18" id="KW-0479">Metal-binding</keyword>
<protein>
    <recommendedName>
        <fullName evidence="19">Bifunctional NAD(P)H-hydrate repair enzyme</fullName>
    </recommendedName>
    <alternativeName>
        <fullName evidence="19">Nicotinamide nucleotide repair protein</fullName>
    </alternativeName>
    <domain>
        <recommendedName>
            <fullName evidence="19">ADP-dependent (S)-NAD(P)H-hydrate dehydratase</fullName>
            <ecNumber evidence="19">4.2.1.136</ecNumber>
        </recommendedName>
        <alternativeName>
            <fullName evidence="19">ADP-dependent NAD(P)HX dehydratase</fullName>
        </alternativeName>
    </domain>
    <domain>
        <recommendedName>
            <fullName evidence="19">NAD(P)H-hydrate epimerase</fullName>
            <ecNumber evidence="19">5.1.99.6</ecNumber>
        </recommendedName>
    </domain>
</protein>
<dbReference type="Pfam" id="PF03853">
    <property type="entry name" value="YjeF_N"/>
    <property type="match status" value="1"/>
</dbReference>
<evidence type="ECO:0000256" key="2">
    <source>
        <dbReference type="ARBA" id="ARBA00000909"/>
    </source>
</evidence>
<reference evidence="22 23" key="1">
    <citation type="submission" date="2020-10" db="EMBL/GenBank/DDBJ databases">
        <title>Haloactinobacterium sp. RN3S43, a bacterium isolated from saline soil.</title>
        <authorList>
            <person name="Sun J.-Q."/>
        </authorList>
    </citation>
    <scope>NUCLEOTIDE SEQUENCE [LARGE SCALE GENOMIC DNA]</scope>
    <source>
        <strain evidence="22 23">RN3S43</strain>
    </source>
</reference>
<evidence type="ECO:0000256" key="6">
    <source>
        <dbReference type="ARBA" id="ARBA00022741"/>
    </source>
</evidence>
<evidence type="ECO:0000259" key="20">
    <source>
        <dbReference type="PROSITE" id="PS51383"/>
    </source>
</evidence>
<dbReference type="PIRSF" id="PIRSF017184">
    <property type="entry name" value="Nnr"/>
    <property type="match status" value="1"/>
</dbReference>
<dbReference type="CDD" id="cd01171">
    <property type="entry name" value="YXKO-related"/>
    <property type="match status" value="1"/>
</dbReference>
<comment type="similarity">
    <text evidence="18">Belongs to the NnrE/AIBP family.</text>
</comment>
<organism evidence="22 23">
    <name type="scientific">Ruania alkalisoli</name>
    <dbReference type="NCBI Taxonomy" id="2779775"/>
    <lineage>
        <taxon>Bacteria</taxon>
        <taxon>Bacillati</taxon>
        <taxon>Actinomycetota</taxon>
        <taxon>Actinomycetes</taxon>
        <taxon>Micrococcales</taxon>
        <taxon>Ruaniaceae</taxon>
        <taxon>Ruania</taxon>
    </lineage>
</organism>
<gene>
    <name evidence="18" type="primary">nnrE</name>
    <name evidence="17" type="synonym">nnrD</name>
    <name evidence="22" type="ORF">IM660_15030</name>
</gene>
<comment type="function">
    <text evidence="14 19">Bifunctional enzyme that catalyzes the epimerization of the S- and R-forms of NAD(P)HX and the dehydration of the S-form of NAD(P)HX at the expense of ADP, which is converted to AMP. This allows the repair of both epimers of NAD(P)HX, a damaged form of NAD(P)H that is a result of enzymatic or heat-dependent hydration.</text>
</comment>
<feature type="binding site" evidence="17">
    <location>
        <position position="480"/>
    </location>
    <ligand>
        <name>(6S)-NADPHX</name>
        <dbReference type="ChEBI" id="CHEBI:64076"/>
    </ligand>
</feature>
<dbReference type="PANTHER" id="PTHR12592">
    <property type="entry name" value="ATP-DEPENDENT (S)-NAD(P)H-HYDRATE DEHYDRATASE FAMILY MEMBER"/>
    <property type="match status" value="1"/>
</dbReference>
<sequence>MIRGYGRQAVQAAEGPALSAGRPLMRWAAGGVAAAVRGELDGLGVPRSKARVLVLVGGGNNGGDGLFAAGLLAERGVVVSALLVREQVHADGLAFARRHGVRILVHAPDGAPALREEDSAGEAHSPIPDGVAWVREASLAQVWVDAMAGIGVRGGLRGASAAVVGVLDRLRQGQVRPARRVIAVDTPSGLSADGGVVSGPVLRADRTVTMGAMKAGLLLPPAAGLAGRVEVLELGLEPEFAAQAALVERLEAADVARLWPVPGPGDHKYTRGVLGVVAGSGTYPGAAVLTVGAALRTGCGMVRYLSKDGAVADRVLDHYPETVTTPGRVQALVLGPGLSDERDQDRVRERLAEVDELADAAGTPPPALVYDAGALSVLPQDPQVNRRRRAVLTPHAGELAELLSARGTPVDRARVEADPARWVRIAVEVTGATVLLKGAVTLIAGPSQAFDGGKGIRTGEVGLLSQADGSPWLATAGSGDVLAGILGALLATSEAPVPLLAAMAALVHGRAAHWANPGGPVTPSDFVRALPGTLAQVLTLR</sequence>
<dbReference type="GO" id="GO:0005524">
    <property type="term" value="F:ATP binding"/>
    <property type="evidence" value="ECO:0007669"/>
    <property type="project" value="UniProtKB-UniRule"/>
</dbReference>
<evidence type="ECO:0000256" key="19">
    <source>
        <dbReference type="PIRNR" id="PIRNR017184"/>
    </source>
</evidence>
<comment type="similarity">
    <text evidence="3 19">In the N-terminal section; belongs to the NnrE/AIBP family.</text>
</comment>
<evidence type="ECO:0000256" key="12">
    <source>
        <dbReference type="ARBA" id="ARBA00023239"/>
    </source>
</evidence>
<dbReference type="RefSeq" id="WP_193496653.1">
    <property type="nucleotide sequence ID" value="NZ_CP063169.1"/>
</dbReference>
<dbReference type="SUPFAM" id="SSF64153">
    <property type="entry name" value="YjeF N-terminal domain-like"/>
    <property type="match status" value="1"/>
</dbReference>
<dbReference type="PROSITE" id="PS51383">
    <property type="entry name" value="YJEF_C_3"/>
    <property type="match status" value="1"/>
</dbReference>
<evidence type="ECO:0000256" key="16">
    <source>
        <dbReference type="ARBA" id="ARBA00049209"/>
    </source>
</evidence>
<comment type="similarity">
    <text evidence="4 19">In the C-terminal section; belongs to the NnrD/CARKD family.</text>
</comment>
<accession>A0A7M1SR44</accession>
<proteinExistence type="inferred from homology"/>
<dbReference type="GO" id="GO:0046496">
    <property type="term" value="P:nicotinamide nucleotide metabolic process"/>
    <property type="evidence" value="ECO:0007669"/>
    <property type="project" value="UniProtKB-UniRule"/>
</dbReference>
<evidence type="ECO:0000256" key="11">
    <source>
        <dbReference type="ARBA" id="ARBA00023235"/>
    </source>
</evidence>
<keyword evidence="10 17" id="KW-0520">NAD</keyword>
<evidence type="ECO:0000256" key="17">
    <source>
        <dbReference type="HAMAP-Rule" id="MF_01965"/>
    </source>
</evidence>
<dbReference type="InterPro" id="IPR029056">
    <property type="entry name" value="Ribokinase-like"/>
</dbReference>
<dbReference type="GO" id="GO:0052856">
    <property type="term" value="F:NAD(P)HX epimerase activity"/>
    <property type="evidence" value="ECO:0007669"/>
    <property type="project" value="UniProtKB-UniRule"/>
</dbReference>
<comment type="function">
    <text evidence="18">Catalyzes the epimerization of the S- and R-forms of NAD(P)HX, a damaged form of NAD(P)H that is a result of enzymatic or heat-dependent hydration. This is a prerequisite for the S-specific NAD(P)H-hydrate dehydratase to allow the repair of both epimers of NAD(P)HX.</text>
</comment>
<dbReference type="InterPro" id="IPR017953">
    <property type="entry name" value="Carbohydrate_kinase_pred_CS"/>
</dbReference>
<dbReference type="InterPro" id="IPR036652">
    <property type="entry name" value="YjeF_N_dom_sf"/>
</dbReference>
<dbReference type="HAMAP" id="MF_01966">
    <property type="entry name" value="NADHX_epimerase"/>
    <property type="match status" value="1"/>
</dbReference>
<feature type="binding site" evidence="17">
    <location>
        <begin position="437"/>
        <end position="441"/>
    </location>
    <ligand>
        <name>AMP</name>
        <dbReference type="ChEBI" id="CHEBI:456215"/>
    </ligand>
</feature>
<dbReference type="InterPro" id="IPR030677">
    <property type="entry name" value="Nnr"/>
</dbReference>
<evidence type="ECO:0000256" key="4">
    <source>
        <dbReference type="ARBA" id="ARBA00009524"/>
    </source>
</evidence>
<evidence type="ECO:0000256" key="1">
    <source>
        <dbReference type="ARBA" id="ARBA00000013"/>
    </source>
</evidence>
<dbReference type="Pfam" id="PF01256">
    <property type="entry name" value="Carb_kinase"/>
    <property type="match status" value="1"/>
</dbReference>
<comment type="caution">
    <text evidence="18">Lacks conserved residue(s) required for the propagation of feature annotation.</text>
</comment>
<feature type="binding site" evidence="18">
    <location>
        <position position="188"/>
    </location>
    <ligand>
        <name>K(+)</name>
        <dbReference type="ChEBI" id="CHEBI:29103"/>
    </ligand>
</feature>
<dbReference type="InterPro" id="IPR000631">
    <property type="entry name" value="CARKD"/>
</dbReference>
<evidence type="ECO:0000256" key="7">
    <source>
        <dbReference type="ARBA" id="ARBA00022840"/>
    </source>
</evidence>
<feature type="binding site" evidence="17">
    <location>
        <position position="479"/>
    </location>
    <ligand>
        <name>AMP</name>
        <dbReference type="ChEBI" id="CHEBI:456215"/>
    </ligand>
</feature>
<comment type="catalytic activity">
    <reaction evidence="15 17 19">
        <text>(6S)-NADHX + ADP = AMP + phosphate + NADH + H(+)</text>
        <dbReference type="Rhea" id="RHEA:32223"/>
        <dbReference type="ChEBI" id="CHEBI:15378"/>
        <dbReference type="ChEBI" id="CHEBI:43474"/>
        <dbReference type="ChEBI" id="CHEBI:57945"/>
        <dbReference type="ChEBI" id="CHEBI:64074"/>
        <dbReference type="ChEBI" id="CHEBI:456215"/>
        <dbReference type="ChEBI" id="CHEBI:456216"/>
        <dbReference type="EC" id="4.2.1.136"/>
    </reaction>
</comment>
<evidence type="ECO:0000256" key="15">
    <source>
        <dbReference type="ARBA" id="ARBA00048238"/>
    </source>
</evidence>
<dbReference type="Gene3D" id="3.40.1190.20">
    <property type="match status" value="1"/>
</dbReference>
<feature type="domain" description="YjeF N-terminal" evidence="21">
    <location>
        <begin position="2"/>
        <end position="242"/>
    </location>
</feature>
<dbReference type="GO" id="GO:0110051">
    <property type="term" value="P:metabolite repair"/>
    <property type="evidence" value="ECO:0007669"/>
    <property type="project" value="TreeGrafter"/>
</dbReference>
<dbReference type="KEGG" id="halt:IM660_15030"/>